<name>A0ABS7KWC6_CLOSR</name>
<evidence type="ECO:0000256" key="1">
    <source>
        <dbReference type="SAM" id="Phobius"/>
    </source>
</evidence>
<keyword evidence="1" id="KW-1133">Transmembrane helix</keyword>
<comment type="caution">
    <text evidence="2">The sequence shown here is derived from an EMBL/GenBank/DDBJ whole genome shotgun (WGS) entry which is preliminary data.</text>
</comment>
<feature type="transmembrane region" description="Helical" evidence="1">
    <location>
        <begin position="106"/>
        <end position="125"/>
    </location>
</feature>
<evidence type="ECO:0000313" key="2">
    <source>
        <dbReference type="EMBL" id="MBY0755106.1"/>
    </source>
</evidence>
<sequence>MNIKKYEILQRGKCLLLYLLLLLFIAFFIEIITDFLYADIFLILGLITSIIGGFSLYGGAHIGNGINTLGQSNSQYVSQANLEITHHEKESLDRANNALRTTLIDVRFHSLEIMLSGIILIVISII</sequence>
<keyword evidence="3" id="KW-1185">Reference proteome</keyword>
<evidence type="ECO:0000313" key="3">
    <source>
        <dbReference type="Proteomes" id="UP001299068"/>
    </source>
</evidence>
<evidence type="ECO:0008006" key="4">
    <source>
        <dbReference type="Google" id="ProtNLM"/>
    </source>
</evidence>
<feature type="transmembrane region" description="Helical" evidence="1">
    <location>
        <begin position="35"/>
        <end position="57"/>
    </location>
</feature>
<organism evidence="2 3">
    <name type="scientific">Clostridium sardiniense</name>
    <name type="common">Clostridium absonum</name>
    <dbReference type="NCBI Taxonomy" id="29369"/>
    <lineage>
        <taxon>Bacteria</taxon>
        <taxon>Bacillati</taxon>
        <taxon>Bacillota</taxon>
        <taxon>Clostridia</taxon>
        <taxon>Eubacteriales</taxon>
        <taxon>Clostridiaceae</taxon>
        <taxon>Clostridium</taxon>
    </lineage>
</organism>
<keyword evidence="1" id="KW-0472">Membrane</keyword>
<proteinExistence type="predicted"/>
<keyword evidence="1" id="KW-0812">Transmembrane</keyword>
<protein>
    <recommendedName>
        <fullName evidence="4">DUF3899 domain-containing protein</fullName>
    </recommendedName>
</protein>
<dbReference type="EMBL" id="JAIKTU010000004">
    <property type="protein sequence ID" value="MBY0755106.1"/>
    <property type="molecule type" value="Genomic_DNA"/>
</dbReference>
<gene>
    <name evidence="2" type="ORF">K5V21_06515</name>
</gene>
<dbReference type="RefSeq" id="WP_221860113.1">
    <property type="nucleotide sequence ID" value="NZ_JAIKTU010000004.1"/>
</dbReference>
<reference evidence="2 3" key="1">
    <citation type="journal article" date="2021" name="Cell Host Microbe">
        <title>in vivo commensal control of Clostridioides difficile virulence.</title>
        <authorList>
            <person name="Girinathan B.P."/>
            <person name="Dibenedetto N."/>
            <person name="Worley J.N."/>
            <person name="Peltier J."/>
            <person name="Arrieta-Ortiz M.L."/>
            <person name="Rupa Christinal Immanuel S."/>
            <person name="Lavin R."/>
            <person name="Delaney M.L."/>
            <person name="Cummins C."/>
            <person name="Hoffmann M."/>
            <person name="Luo Y."/>
            <person name="Gonzalez-Escalona N."/>
            <person name="Allard M."/>
            <person name="Onderdonk A.B."/>
            <person name="Gerber G.K."/>
            <person name="Sonenshein A.L."/>
            <person name="Baliga N."/>
            <person name="Dupuy B."/>
            <person name="Bry L."/>
        </authorList>
    </citation>
    <scope>NUCLEOTIDE SEQUENCE [LARGE SCALE GENOMIC DNA]</scope>
    <source>
        <strain evidence="2 3">DSM 599</strain>
    </source>
</reference>
<accession>A0ABS7KWC6</accession>
<feature type="transmembrane region" description="Helical" evidence="1">
    <location>
        <begin position="12"/>
        <end position="29"/>
    </location>
</feature>
<dbReference type="Proteomes" id="UP001299068">
    <property type="component" value="Unassembled WGS sequence"/>
</dbReference>